<protein>
    <submittedName>
        <fullName evidence="2">TIGR02301 family protein</fullName>
    </submittedName>
</protein>
<keyword evidence="1" id="KW-0732">Signal</keyword>
<accession>A0ABS6WPL1</accession>
<gene>
    <name evidence="2" type="ORF">KY465_11405</name>
</gene>
<name>A0ABS6WPL1_9HYPH</name>
<dbReference type="NCBIfam" id="TIGR02301">
    <property type="entry name" value="TIGR02301 family protein"/>
    <property type="match status" value="1"/>
</dbReference>
<feature type="chain" id="PRO_5046386643" evidence="1">
    <location>
        <begin position="30"/>
        <end position="144"/>
    </location>
</feature>
<feature type="signal peptide" evidence="1">
    <location>
        <begin position="1"/>
        <end position="29"/>
    </location>
</feature>
<comment type="caution">
    <text evidence="2">The sequence shown here is derived from an EMBL/GenBank/DDBJ whole genome shotgun (WGS) entry which is preliminary data.</text>
</comment>
<dbReference type="InterPro" id="IPR012645">
    <property type="entry name" value="CHP02301"/>
</dbReference>
<sequence>MIKIRPPAAFRLMVALLLLLAPAATPAAAQSAPPGAAQIDDSGTPPYENKLLRLSEILGSLQYLRTLCNDAERPIWRGFMARLLDREAGEEEQRRAQLTAAYNRGFRTFASVHANCSQAARMAESRYHREGETLTAEIIARYGN</sequence>
<evidence type="ECO:0000313" key="2">
    <source>
        <dbReference type="EMBL" id="MBW3097886.1"/>
    </source>
</evidence>
<evidence type="ECO:0000256" key="1">
    <source>
        <dbReference type="SAM" id="SignalP"/>
    </source>
</evidence>
<proteinExistence type="predicted"/>
<dbReference type="EMBL" id="JAHWQX010000003">
    <property type="protein sequence ID" value="MBW3097886.1"/>
    <property type="molecule type" value="Genomic_DNA"/>
</dbReference>
<dbReference type="Proteomes" id="UP001430804">
    <property type="component" value="Unassembled WGS sequence"/>
</dbReference>
<reference evidence="2" key="1">
    <citation type="submission" date="2021-07" db="EMBL/GenBank/DDBJ databases">
        <title>Pseudohoeflea marina sp. nov. a polyhydroxyalcanoate-producing bacterium.</title>
        <authorList>
            <person name="Zheng W."/>
            <person name="Yu S."/>
            <person name="Huang Y."/>
        </authorList>
    </citation>
    <scope>NUCLEOTIDE SEQUENCE</scope>
    <source>
        <strain evidence="2">DP4N28-3</strain>
    </source>
</reference>
<organism evidence="2 3">
    <name type="scientific">Pseudohoeflea coraliihabitans</name>
    <dbReference type="NCBI Taxonomy" id="2860393"/>
    <lineage>
        <taxon>Bacteria</taxon>
        <taxon>Pseudomonadati</taxon>
        <taxon>Pseudomonadota</taxon>
        <taxon>Alphaproteobacteria</taxon>
        <taxon>Hyphomicrobiales</taxon>
        <taxon>Rhizobiaceae</taxon>
        <taxon>Pseudohoeflea</taxon>
    </lineage>
</organism>
<evidence type="ECO:0000313" key="3">
    <source>
        <dbReference type="Proteomes" id="UP001430804"/>
    </source>
</evidence>
<dbReference type="Pfam" id="PF09539">
    <property type="entry name" value="DUF2385"/>
    <property type="match status" value="1"/>
</dbReference>
<keyword evidence="3" id="KW-1185">Reference proteome</keyword>